<dbReference type="PANTHER" id="PTHR19920:SF0">
    <property type="entry name" value="CYTOSOLIC IRON-SULFUR PROTEIN ASSEMBLY PROTEIN CIAO1-RELATED"/>
    <property type="match status" value="1"/>
</dbReference>
<organism evidence="3 4">
    <name type="scientific">Paramecium sonneborni</name>
    <dbReference type="NCBI Taxonomy" id="65129"/>
    <lineage>
        <taxon>Eukaryota</taxon>
        <taxon>Sar</taxon>
        <taxon>Alveolata</taxon>
        <taxon>Ciliophora</taxon>
        <taxon>Intramacronucleata</taxon>
        <taxon>Oligohymenophorea</taxon>
        <taxon>Peniculida</taxon>
        <taxon>Parameciidae</taxon>
        <taxon>Paramecium</taxon>
    </lineage>
</organism>
<feature type="repeat" description="WD" evidence="1">
    <location>
        <begin position="497"/>
        <end position="528"/>
    </location>
</feature>
<evidence type="ECO:0008006" key="5">
    <source>
        <dbReference type="Google" id="ProtNLM"/>
    </source>
</evidence>
<dbReference type="SMART" id="SM00320">
    <property type="entry name" value="WD40"/>
    <property type="match status" value="4"/>
</dbReference>
<evidence type="ECO:0000313" key="3">
    <source>
        <dbReference type="EMBL" id="CAD8130082.1"/>
    </source>
</evidence>
<protein>
    <recommendedName>
        <fullName evidence="5">WD domain, G-beta repeat protein</fullName>
    </recommendedName>
</protein>
<dbReference type="OrthoDB" id="292605at2759"/>
<comment type="caution">
    <text evidence="3">The sequence shown here is derived from an EMBL/GenBank/DDBJ whole genome shotgun (WGS) entry which is preliminary data.</text>
</comment>
<evidence type="ECO:0000256" key="1">
    <source>
        <dbReference type="PROSITE-ProRule" id="PRU00221"/>
    </source>
</evidence>
<dbReference type="PROSITE" id="PS50294">
    <property type="entry name" value="WD_REPEATS_REGION"/>
    <property type="match status" value="1"/>
</dbReference>
<name>A0A8S1RS38_9CILI</name>
<dbReference type="Pfam" id="PF00400">
    <property type="entry name" value="WD40"/>
    <property type="match status" value="1"/>
</dbReference>
<dbReference type="GO" id="GO:0016226">
    <property type="term" value="P:iron-sulfur cluster assembly"/>
    <property type="evidence" value="ECO:0007669"/>
    <property type="project" value="TreeGrafter"/>
</dbReference>
<dbReference type="InterPro" id="IPR001680">
    <property type="entry name" value="WD40_rpt"/>
</dbReference>
<proteinExistence type="predicted"/>
<dbReference type="Proteomes" id="UP000692954">
    <property type="component" value="Unassembled WGS sequence"/>
</dbReference>
<dbReference type="EMBL" id="CAJJDN010000261">
    <property type="protein sequence ID" value="CAD8130082.1"/>
    <property type="molecule type" value="Genomic_DNA"/>
</dbReference>
<gene>
    <name evidence="3" type="ORF">PSON_ATCC_30995.1.T2610011</name>
</gene>
<dbReference type="GO" id="GO:0097361">
    <property type="term" value="C:cytosolic [4Fe-4S] assembly targeting complex"/>
    <property type="evidence" value="ECO:0007669"/>
    <property type="project" value="TreeGrafter"/>
</dbReference>
<reference evidence="3" key="1">
    <citation type="submission" date="2021-01" db="EMBL/GenBank/DDBJ databases">
        <authorList>
            <consortium name="Genoscope - CEA"/>
            <person name="William W."/>
        </authorList>
    </citation>
    <scope>NUCLEOTIDE SEQUENCE</scope>
</reference>
<feature type="coiled-coil region" evidence="2">
    <location>
        <begin position="48"/>
        <end position="126"/>
    </location>
</feature>
<keyword evidence="4" id="KW-1185">Reference proteome</keyword>
<dbReference type="AlphaFoldDB" id="A0A8S1RS38"/>
<keyword evidence="2" id="KW-0175">Coiled coil</keyword>
<evidence type="ECO:0000256" key="2">
    <source>
        <dbReference type="SAM" id="Coils"/>
    </source>
</evidence>
<sequence length="715" mass="84835">MSEELNQKMCVEHSEEYVAIDKKEQDLSKRKKCLQCLIHRSGKNKISIKDSIKQIQKLKDVLKEERQKQLEKNIQSLNEIQIQIDNLKGEFQIIYDDIKNHLQKWIDSFSNLEKEIKERLEQSKENDYELFFNQTKIEFQNTTNTYNLFKQGLQSKLVNLISMQKLDLCNDIIGNINCNLIEFEKYDQSQSSDDELKFNCEQHSKDITLLDLGQERSSQKRVACLQCQDEMPKIDYRSINFAKKLWKQIEKERLENMKKNAETFEKKVQTIKNSFQSIQVDTNLMFKNANEKFGDAQTKYQRKQDELKSKFGTQWSKLNKEEIIEISLQISQMNKPKIFDDPIFDEYQTQDNLIEKLVKDTVLNQKECYIQKLKEMSQYLKKQTINCIQQFDQTPYQFKSFNYQLFEENSIKQIEKCYSIALNRNNSVLIAGCDSQIKVFSFNQGQLKLIQILDNQIQPLSLVFLKKKDYFISTSDNNTVAIYQNEKNDEWICEQKLSGHSQQIFCLKIHKNDDYIISGSQDKTIKFWVKDAEWQCQQTIEEHTESVLELNLNELQNQIISCGCDNLILVIKQIEQEQKWIIVQKIKLENQGRRLCFISDSIFTFQPDGKNQMFVYKQTIESEQYTKIKEISVNGCSNNELYFFPQQYISEKAILLNKNGDYINLIKKRDDQFYLENSINFHTESIFGYLSYDGQYLVTYDNKSQQIQVRIYKEM</sequence>
<evidence type="ECO:0000313" key="4">
    <source>
        <dbReference type="Proteomes" id="UP000692954"/>
    </source>
</evidence>
<keyword evidence="1" id="KW-0853">WD repeat</keyword>
<dbReference type="PANTHER" id="PTHR19920">
    <property type="entry name" value="WD40 PROTEIN CIAO1"/>
    <property type="match status" value="1"/>
</dbReference>
<dbReference type="PROSITE" id="PS50082">
    <property type="entry name" value="WD_REPEATS_2"/>
    <property type="match status" value="1"/>
</dbReference>
<feature type="coiled-coil region" evidence="2">
    <location>
        <begin position="247"/>
        <end position="306"/>
    </location>
</feature>
<accession>A0A8S1RS38</accession>